<dbReference type="Proteomes" id="UP001064489">
    <property type="component" value="Chromosome 4"/>
</dbReference>
<protein>
    <submittedName>
        <fullName evidence="2">Uncharacterized protein</fullName>
    </submittedName>
</protein>
<keyword evidence="3" id="KW-1185">Reference proteome</keyword>
<dbReference type="AlphaFoldDB" id="A0AAD5IZP1"/>
<proteinExistence type="predicted"/>
<feature type="region of interest" description="Disordered" evidence="1">
    <location>
        <begin position="75"/>
        <end position="98"/>
    </location>
</feature>
<evidence type="ECO:0000313" key="3">
    <source>
        <dbReference type="Proteomes" id="UP001064489"/>
    </source>
</evidence>
<organism evidence="2 3">
    <name type="scientific">Acer negundo</name>
    <name type="common">Box elder</name>
    <dbReference type="NCBI Taxonomy" id="4023"/>
    <lineage>
        <taxon>Eukaryota</taxon>
        <taxon>Viridiplantae</taxon>
        <taxon>Streptophyta</taxon>
        <taxon>Embryophyta</taxon>
        <taxon>Tracheophyta</taxon>
        <taxon>Spermatophyta</taxon>
        <taxon>Magnoliopsida</taxon>
        <taxon>eudicotyledons</taxon>
        <taxon>Gunneridae</taxon>
        <taxon>Pentapetalae</taxon>
        <taxon>rosids</taxon>
        <taxon>malvids</taxon>
        <taxon>Sapindales</taxon>
        <taxon>Sapindaceae</taxon>
        <taxon>Hippocastanoideae</taxon>
        <taxon>Acereae</taxon>
        <taxon>Acer</taxon>
    </lineage>
</organism>
<evidence type="ECO:0000256" key="1">
    <source>
        <dbReference type="SAM" id="MobiDB-lite"/>
    </source>
</evidence>
<reference evidence="2" key="2">
    <citation type="submission" date="2023-02" db="EMBL/GenBank/DDBJ databases">
        <authorList>
            <person name="Swenson N.G."/>
            <person name="Wegrzyn J.L."/>
            <person name="Mcevoy S.L."/>
        </authorList>
    </citation>
    <scope>NUCLEOTIDE SEQUENCE</scope>
    <source>
        <strain evidence="2">91603</strain>
        <tissue evidence="2">Leaf</tissue>
    </source>
</reference>
<comment type="caution">
    <text evidence="2">The sequence shown here is derived from an EMBL/GenBank/DDBJ whole genome shotgun (WGS) entry which is preliminary data.</text>
</comment>
<gene>
    <name evidence="2" type="ORF">LWI28_016106</name>
</gene>
<accession>A0AAD5IZP1</accession>
<name>A0AAD5IZP1_ACENE</name>
<evidence type="ECO:0000313" key="2">
    <source>
        <dbReference type="EMBL" id="KAI9181556.1"/>
    </source>
</evidence>
<reference evidence="2" key="1">
    <citation type="journal article" date="2022" name="Plant J.">
        <title>Strategies of tolerance reflected in two North American maple genomes.</title>
        <authorList>
            <person name="McEvoy S.L."/>
            <person name="Sezen U.U."/>
            <person name="Trouern-Trend A."/>
            <person name="McMahon S.M."/>
            <person name="Schaberg P.G."/>
            <person name="Yang J."/>
            <person name="Wegrzyn J.L."/>
            <person name="Swenson N.G."/>
        </authorList>
    </citation>
    <scope>NUCLEOTIDE SEQUENCE</scope>
    <source>
        <strain evidence="2">91603</strain>
    </source>
</reference>
<dbReference type="EMBL" id="JAJSOW010000101">
    <property type="protein sequence ID" value="KAI9181556.1"/>
    <property type="molecule type" value="Genomic_DNA"/>
</dbReference>
<sequence>MFDWYVRRPPPEAVEVYLQKKRKRDKGREKERKPLAVVAPLAVAAARVESAGPLVVAAPFTVTLPLAESAALGHRTSHYPHPSKPLPSPSPAVVAHQI</sequence>